<sequence>MVFYIHDTGVDKNMTMPQWLVAGATLMLVACSGGQTESAQVQESVAPQRATWQGQGTPAEVNCTLAGGRMGVSRQLSGASIGTCLLANGKRCSEAALMSGSCPAG</sequence>
<gene>
    <name evidence="1" type="ordered locus">Dda3937_03143</name>
</gene>
<dbReference type="InterPro" id="IPR005590">
    <property type="entry name" value="DUF333"/>
</dbReference>
<dbReference type="eggNOG" id="COG3042">
    <property type="taxonomic scope" value="Bacteria"/>
</dbReference>
<accession>E0SF77</accession>
<keyword evidence="1" id="KW-0449">Lipoprotein</keyword>
<evidence type="ECO:0000313" key="2">
    <source>
        <dbReference type="Proteomes" id="UP000006859"/>
    </source>
</evidence>
<dbReference type="KEGG" id="ddd:Dda3937_03143"/>
<dbReference type="EMBL" id="CP002038">
    <property type="protein sequence ID" value="ADM98819.1"/>
    <property type="molecule type" value="Genomic_DNA"/>
</dbReference>
<reference evidence="1 2" key="1">
    <citation type="journal article" date="2011" name="J. Bacteriol.">
        <title>Genome sequence of the plant-pathogenic bacterium Dickeya dadantii 3937.</title>
        <authorList>
            <person name="Glasner J.D."/>
            <person name="Yang C.H."/>
            <person name="Reverchon S."/>
            <person name="Hugouvieux-Cotte-Pattat N."/>
            <person name="Condemine G."/>
            <person name="Bohin J.P."/>
            <person name="Van Gijsegem F."/>
            <person name="Yang S."/>
            <person name="Franza T."/>
            <person name="Expert D."/>
            <person name="Plunkett G. III"/>
            <person name="San Francisco M.J."/>
            <person name="Charkowski A.O."/>
            <person name="Py B."/>
            <person name="Bell K."/>
            <person name="Rauscher L."/>
            <person name="Rodriguez-Palenzuela P."/>
            <person name="Toussaint A."/>
            <person name="Holeva M.C."/>
            <person name="He S.Y."/>
            <person name="Douet V."/>
            <person name="Boccara M."/>
            <person name="Blanco C."/>
            <person name="Toth I."/>
            <person name="Anderson B.D."/>
            <person name="Biehl B.S."/>
            <person name="Mau B."/>
            <person name="Flynn S.M."/>
            <person name="Barras F."/>
            <person name="Lindeberg M."/>
            <person name="Birch P.R."/>
            <person name="Tsuyumu S."/>
            <person name="Shi X."/>
            <person name="Hibbing M."/>
            <person name="Yap M.N."/>
            <person name="Carpentier M."/>
            <person name="Dassa E."/>
            <person name="Umehara M."/>
            <person name="Kim J.F."/>
            <person name="Rusch M."/>
            <person name="Soni P."/>
            <person name="Mayhew G.F."/>
            <person name="Fouts D.E."/>
            <person name="Gill S.R."/>
            <person name="Blattner F.R."/>
            <person name="Keen N.T."/>
            <person name="Perna N.T."/>
        </authorList>
    </citation>
    <scope>NUCLEOTIDE SEQUENCE [LARGE SCALE GENOMIC DNA]</scope>
    <source>
        <strain evidence="1 2">3937</strain>
    </source>
</reference>
<protein>
    <submittedName>
        <fullName evidence="1">Putative lipoprotein</fullName>
    </submittedName>
</protein>
<evidence type="ECO:0000313" key="1">
    <source>
        <dbReference type="EMBL" id="ADM98819.1"/>
    </source>
</evidence>
<dbReference type="HOGENOM" id="CLU_155318_2_1_6"/>
<dbReference type="AlphaFoldDB" id="E0SF77"/>
<name>E0SF77_DICD3</name>
<dbReference type="Pfam" id="PF03891">
    <property type="entry name" value="DUF333"/>
    <property type="match status" value="1"/>
</dbReference>
<keyword evidence="2" id="KW-1185">Reference proteome</keyword>
<organism evidence="1 2">
    <name type="scientific">Dickeya dadantii (strain 3937)</name>
    <name type="common">Erwinia chrysanthemi (strain 3937)</name>
    <dbReference type="NCBI Taxonomy" id="198628"/>
    <lineage>
        <taxon>Bacteria</taxon>
        <taxon>Pseudomonadati</taxon>
        <taxon>Pseudomonadota</taxon>
        <taxon>Gammaproteobacteria</taxon>
        <taxon>Enterobacterales</taxon>
        <taxon>Pectobacteriaceae</taxon>
        <taxon>Dickeya</taxon>
    </lineage>
</organism>
<dbReference type="Proteomes" id="UP000006859">
    <property type="component" value="Chromosome"/>
</dbReference>
<proteinExistence type="predicted"/>